<evidence type="ECO:0000256" key="4">
    <source>
        <dbReference type="ARBA" id="ARBA00023125"/>
    </source>
</evidence>
<dbReference type="GeneID" id="63710159"/>
<name>A0A135LYK8_PENPA</name>
<dbReference type="GO" id="GO:0003677">
    <property type="term" value="F:DNA binding"/>
    <property type="evidence" value="ECO:0007669"/>
    <property type="project" value="UniProtKB-KW"/>
</dbReference>
<organism evidence="8 9">
    <name type="scientific">Penicillium patulum</name>
    <name type="common">Penicillium griseofulvum</name>
    <dbReference type="NCBI Taxonomy" id="5078"/>
    <lineage>
        <taxon>Eukaryota</taxon>
        <taxon>Fungi</taxon>
        <taxon>Dikarya</taxon>
        <taxon>Ascomycota</taxon>
        <taxon>Pezizomycotina</taxon>
        <taxon>Eurotiomycetes</taxon>
        <taxon>Eurotiomycetidae</taxon>
        <taxon>Eurotiales</taxon>
        <taxon>Aspergillaceae</taxon>
        <taxon>Penicillium</taxon>
    </lineage>
</organism>
<dbReference type="OMA" id="CMRNTAN"/>
<proteinExistence type="predicted"/>
<dbReference type="CDD" id="cd00067">
    <property type="entry name" value="GAL4"/>
    <property type="match status" value="1"/>
</dbReference>
<gene>
    <name evidence="8" type="ORF">PGRI_071450</name>
</gene>
<dbReference type="Gene3D" id="4.10.240.10">
    <property type="entry name" value="Zn(2)-C6 fungal-type DNA-binding domain"/>
    <property type="match status" value="1"/>
</dbReference>
<keyword evidence="4" id="KW-0238">DNA-binding</keyword>
<keyword evidence="6" id="KW-0539">Nucleus</keyword>
<dbReference type="Proteomes" id="UP000070168">
    <property type="component" value="Unassembled WGS sequence"/>
</dbReference>
<keyword evidence="1" id="KW-0479">Metal-binding</keyword>
<dbReference type="PROSITE" id="PS50048">
    <property type="entry name" value="ZN2_CY6_FUNGAL_2"/>
    <property type="match status" value="1"/>
</dbReference>
<dbReference type="SMART" id="SM00066">
    <property type="entry name" value="GAL4"/>
    <property type="match status" value="1"/>
</dbReference>
<dbReference type="AlphaFoldDB" id="A0A135LYK8"/>
<evidence type="ECO:0000256" key="2">
    <source>
        <dbReference type="ARBA" id="ARBA00022833"/>
    </source>
</evidence>
<keyword evidence="5" id="KW-0804">Transcription</keyword>
<evidence type="ECO:0000256" key="1">
    <source>
        <dbReference type="ARBA" id="ARBA00022723"/>
    </source>
</evidence>
<dbReference type="SUPFAM" id="SSF57701">
    <property type="entry name" value="Zn2/Cys6 DNA-binding domain"/>
    <property type="match status" value="1"/>
</dbReference>
<evidence type="ECO:0000256" key="3">
    <source>
        <dbReference type="ARBA" id="ARBA00023015"/>
    </source>
</evidence>
<evidence type="ECO:0000313" key="8">
    <source>
        <dbReference type="EMBL" id="KXG54001.1"/>
    </source>
</evidence>
<comment type="caution">
    <text evidence="8">The sequence shown here is derived from an EMBL/GenBank/DDBJ whole genome shotgun (WGS) entry which is preliminary data.</text>
</comment>
<evidence type="ECO:0000259" key="7">
    <source>
        <dbReference type="PROSITE" id="PS50048"/>
    </source>
</evidence>
<dbReference type="PANTHER" id="PTHR47660">
    <property type="entry name" value="TRANSCRIPTION FACTOR WITH C2H2 AND ZN(2)-CYS(6) DNA BINDING DOMAIN (EUROFUNG)-RELATED-RELATED"/>
    <property type="match status" value="1"/>
</dbReference>
<dbReference type="OrthoDB" id="4216928at2759"/>
<dbReference type="RefSeq" id="XP_040652536.1">
    <property type="nucleotide sequence ID" value="XM_040794859.1"/>
</dbReference>
<evidence type="ECO:0000313" key="9">
    <source>
        <dbReference type="Proteomes" id="UP000070168"/>
    </source>
</evidence>
<dbReference type="Pfam" id="PF00172">
    <property type="entry name" value="Zn_clus"/>
    <property type="match status" value="1"/>
</dbReference>
<dbReference type="EMBL" id="LHQR01000013">
    <property type="protein sequence ID" value="KXG54001.1"/>
    <property type="molecule type" value="Genomic_DNA"/>
</dbReference>
<dbReference type="GO" id="GO:0000981">
    <property type="term" value="F:DNA-binding transcription factor activity, RNA polymerase II-specific"/>
    <property type="evidence" value="ECO:0007669"/>
    <property type="project" value="InterPro"/>
</dbReference>
<dbReference type="GO" id="GO:0008270">
    <property type="term" value="F:zinc ion binding"/>
    <property type="evidence" value="ECO:0007669"/>
    <property type="project" value="InterPro"/>
</dbReference>
<dbReference type="PROSITE" id="PS00463">
    <property type="entry name" value="ZN2_CY6_FUNGAL_1"/>
    <property type="match status" value="1"/>
</dbReference>
<keyword evidence="2" id="KW-0862">Zinc</keyword>
<evidence type="ECO:0000256" key="5">
    <source>
        <dbReference type="ARBA" id="ARBA00023163"/>
    </source>
</evidence>
<keyword evidence="3" id="KW-0805">Transcription regulation</keyword>
<feature type="domain" description="Zn(2)-C6 fungal-type" evidence="7">
    <location>
        <begin position="7"/>
        <end position="37"/>
    </location>
</feature>
<protein>
    <recommendedName>
        <fullName evidence="7">Zn(2)-C6 fungal-type domain-containing protein</fullName>
    </recommendedName>
</protein>
<accession>A0A135LYK8</accession>
<sequence>MPPSRKSCLACAQSKRRCDKGLPKCQRCLAKNTDCEYNGRYSGLRKTTGSNVNVNIAVAEPFAEDHASDWQLQRSPAVPAAAILSPFTNNPFFNFSNDPFNLESIPEDDFLREVLMENTVQQDLNDIGCITSSTAPQARVEFVAKKLAAIPKTFSQQGQAMFIHRRLFQDRSPPALQDALSACALYCLKNTENQVLVFRNLEHKRQQLIDKIDPLLVSKLDLLEALQALILYQIISLFDGNIRLRAQAEADEPVLLMWASHLNSRTREVQPQLAPIEAQFTQGSASPSWRRWLIEESSRRTVIMAFMLKGVYSYLKLGQDTVPDLRVSFTAQAALWNSQSEISWQRAQGEREWLEVRVTHWDEAIAKAKPDDLEELGVLIMVMLKGTEAAGKWLGYTHNLRYGLEGAEYGSHPKMTAQQQSLSQWVTQINDTFFIQPNDEIALKAVHDQVDPGLVVRINHNVYNYDEFKAGLQYARASSTSIQDEFSVILQWENPDKPDGVVAVLSKWTSTDKTSGKETKKTNVILWEVKCIDGKRKLTGQTEVEAISWTLSGDQSYEIF</sequence>
<dbReference type="PANTHER" id="PTHR47660:SF3">
    <property type="entry name" value="FINGER DOMAIN PROTEIN, PUTATIVE (AFU_ORTHOLOGUE AFUA_4G03310)-RELATED"/>
    <property type="match status" value="1"/>
</dbReference>
<evidence type="ECO:0000256" key="6">
    <source>
        <dbReference type="ARBA" id="ARBA00023242"/>
    </source>
</evidence>
<dbReference type="InterPro" id="IPR001138">
    <property type="entry name" value="Zn2Cys6_DnaBD"/>
</dbReference>
<dbReference type="InterPro" id="IPR036864">
    <property type="entry name" value="Zn2-C6_fun-type_DNA-bd_sf"/>
</dbReference>
<keyword evidence="9" id="KW-1185">Reference proteome</keyword>
<reference evidence="8 9" key="1">
    <citation type="journal article" date="2016" name="BMC Genomics">
        <title>Genome sequencing and secondary metabolism of the postharvest pathogen Penicillium griseofulvum.</title>
        <authorList>
            <person name="Banani H."/>
            <person name="Marcet-Houben M."/>
            <person name="Ballester A.R."/>
            <person name="Abbruscato P."/>
            <person name="Gonzalez-Candelas L."/>
            <person name="Gabaldon T."/>
            <person name="Spadaro D."/>
        </authorList>
    </citation>
    <scope>NUCLEOTIDE SEQUENCE [LARGE SCALE GENOMIC DNA]</scope>
    <source>
        <strain evidence="8 9">PG3</strain>
    </source>
</reference>